<dbReference type="Gene3D" id="3.20.20.80">
    <property type="entry name" value="Glycosidases"/>
    <property type="match status" value="1"/>
</dbReference>
<proteinExistence type="predicted"/>
<protein>
    <submittedName>
        <fullName evidence="1">GH1</fullName>
        <ecNumber evidence="1">1.1.1.133</ecNumber>
    </submittedName>
</protein>
<dbReference type="GO" id="GO:0004553">
    <property type="term" value="F:hydrolase activity, hydrolyzing O-glycosyl compounds"/>
    <property type="evidence" value="ECO:0007669"/>
    <property type="project" value="InterPro"/>
</dbReference>
<dbReference type="GO" id="GO:0008831">
    <property type="term" value="F:dTDP-4-dehydrorhamnose reductase activity"/>
    <property type="evidence" value="ECO:0007669"/>
    <property type="project" value="UniProtKB-EC"/>
</dbReference>
<dbReference type="InterPro" id="IPR017853">
    <property type="entry name" value="GH"/>
</dbReference>
<accession>A0A6J4K096</accession>
<reference evidence="1" key="1">
    <citation type="submission" date="2020-02" db="EMBL/GenBank/DDBJ databases">
        <authorList>
            <person name="Meier V. D."/>
        </authorList>
    </citation>
    <scope>NUCLEOTIDE SEQUENCE</scope>
    <source>
        <strain evidence="1">AVDCRST_MAG11</strain>
    </source>
</reference>
<dbReference type="EC" id="1.1.1.133" evidence="1"/>
<dbReference type="SUPFAM" id="SSF51445">
    <property type="entry name" value="(Trans)glycosidases"/>
    <property type="match status" value="1"/>
</dbReference>
<gene>
    <name evidence="1" type="ORF">AVDCRST_MAG11-204</name>
</gene>
<name>A0A6J4K096_9BACT</name>
<organism evidence="1">
    <name type="scientific">uncultured Gemmatimonadaceae bacterium</name>
    <dbReference type="NCBI Taxonomy" id="246130"/>
    <lineage>
        <taxon>Bacteria</taxon>
        <taxon>Pseudomonadati</taxon>
        <taxon>Gemmatimonadota</taxon>
        <taxon>Gemmatimonadia</taxon>
        <taxon>Gemmatimonadales</taxon>
        <taxon>Gemmatimonadaceae</taxon>
        <taxon>environmental samples</taxon>
    </lineage>
</organism>
<dbReference type="GO" id="GO:0005975">
    <property type="term" value="P:carbohydrate metabolic process"/>
    <property type="evidence" value="ECO:0007669"/>
    <property type="project" value="InterPro"/>
</dbReference>
<dbReference type="Pfam" id="PF00232">
    <property type="entry name" value="Glyco_hydro_1"/>
    <property type="match status" value="1"/>
</dbReference>
<dbReference type="InterPro" id="IPR001360">
    <property type="entry name" value="Glyco_hydro_1"/>
</dbReference>
<evidence type="ECO:0000313" key="1">
    <source>
        <dbReference type="EMBL" id="CAA9292256.1"/>
    </source>
</evidence>
<dbReference type="AlphaFoldDB" id="A0A6J4K096"/>
<dbReference type="EMBL" id="CADCTU010000048">
    <property type="protein sequence ID" value="CAA9292256.1"/>
    <property type="molecule type" value="Genomic_DNA"/>
</dbReference>
<keyword evidence="1" id="KW-0560">Oxidoreductase</keyword>
<sequence length="399" mass="45401">MTFFFATGIENSYPTIRTGSRIDQMDKCGHYARWEEDFALVKELGLTALRYGPAYYRTHVAPDRFDWGVADEPMRRLRDLGIEAIADLCHFGVPPWLGGFQDPAFPVLFAEYARAFARRYPWVRYYTPVNEIFVGASFSALRGWWNECLTGPHAFVQALRNMCMAHELAVEAILSERPDAVFVQGESIEHFHAGCDAARPEADLWNGLKLLSLDLTMGHELSPGMAGYLSRHGMTSNDLSFFRERRAVGQRWLGVDYYPTCEHVVGADGTQRDAALHEARGFRRLTSEYYARYRVPVFHCETNRVADLAPEWLHQQWSDVMALRAAGVPMTGFTWYSLTDQIDWQHALRVENNDLHPVGLFDLDRRIRPVGEAYRAIVAQWSAALNRGATEVAARRATA</sequence>